<keyword evidence="3" id="KW-1185">Reference proteome</keyword>
<reference evidence="2 3" key="1">
    <citation type="submission" date="2016-06" db="EMBL/GenBank/DDBJ databases">
        <title>Comparative genomics of the ectomycorrhizal sister species Rhizopogon vinicolor and Rhizopogon vesiculosus (Basidiomycota: Boletales) reveals a divergence of the mating type B locus.</title>
        <authorList>
            <consortium name="DOE Joint Genome Institute"/>
            <person name="Mujic A.B."/>
            <person name="Kuo A."/>
            <person name="Tritt A."/>
            <person name="Lipzen A."/>
            <person name="Chen C."/>
            <person name="Johnson J."/>
            <person name="Sharma A."/>
            <person name="Barry K."/>
            <person name="Grigoriev I.V."/>
            <person name="Spatafora J.W."/>
        </authorList>
    </citation>
    <scope>NUCLEOTIDE SEQUENCE [LARGE SCALE GENOMIC DNA]</scope>
    <source>
        <strain evidence="2 3">AM-OR11-026</strain>
    </source>
</reference>
<gene>
    <name evidence="2" type="ORF">K503DRAFT_785248</name>
</gene>
<dbReference type="OrthoDB" id="2660272at2759"/>
<protein>
    <submittedName>
        <fullName evidence="2">Uncharacterized protein</fullName>
    </submittedName>
</protein>
<accession>A0A1B7MRH7</accession>
<evidence type="ECO:0000313" key="3">
    <source>
        <dbReference type="Proteomes" id="UP000092154"/>
    </source>
</evidence>
<keyword evidence="1" id="KW-0812">Transmembrane</keyword>
<dbReference type="InParanoid" id="A0A1B7MRH7"/>
<keyword evidence="1" id="KW-0472">Membrane</keyword>
<keyword evidence="1" id="KW-1133">Transmembrane helix</keyword>
<proteinExistence type="predicted"/>
<dbReference type="AlphaFoldDB" id="A0A1B7MRH7"/>
<evidence type="ECO:0000313" key="2">
    <source>
        <dbReference type="EMBL" id="OAX35186.1"/>
    </source>
</evidence>
<dbReference type="Proteomes" id="UP000092154">
    <property type="component" value="Unassembled WGS sequence"/>
</dbReference>
<dbReference type="EMBL" id="KV448523">
    <property type="protein sequence ID" value="OAX35186.1"/>
    <property type="molecule type" value="Genomic_DNA"/>
</dbReference>
<feature type="non-terminal residue" evidence="2">
    <location>
        <position position="149"/>
    </location>
</feature>
<feature type="transmembrane region" description="Helical" evidence="1">
    <location>
        <begin position="45"/>
        <end position="73"/>
    </location>
</feature>
<evidence type="ECO:0000256" key="1">
    <source>
        <dbReference type="SAM" id="Phobius"/>
    </source>
</evidence>
<name>A0A1B7MRH7_9AGAM</name>
<organism evidence="2 3">
    <name type="scientific">Rhizopogon vinicolor AM-OR11-026</name>
    <dbReference type="NCBI Taxonomy" id="1314800"/>
    <lineage>
        <taxon>Eukaryota</taxon>
        <taxon>Fungi</taxon>
        <taxon>Dikarya</taxon>
        <taxon>Basidiomycota</taxon>
        <taxon>Agaricomycotina</taxon>
        <taxon>Agaricomycetes</taxon>
        <taxon>Agaricomycetidae</taxon>
        <taxon>Boletales</taxon>
        <taxon>Suillineae</taxon>
        <taxon>Rhizopogonaceae</taxon>
        <taxon>Rhizopogon</taxon>
    </lineage>
</organism>
<sequence length="149" mass="17266">MSYDYLLLLEKEVKGRLFFVGLVLITTIDADCLDLQKREWSMMSGLYLVVRYLGLSLAVIGGCCYSVIVFIYWGYSMYFWFAEGKLFIGEHITHADFSSAVILIWRLYAISDRSKRLLRPSAFSVVLASATLVKHLKERRNIKMRPNTY</sequence>